<organism evidence="3 4">
    <name type="scientific">Oceanimonas pelagia</name>
    <dbReference type="NCBI Taxonomy" id="3028314"/>
    <lineage>
        <taxon>Bacteria</taxon>
        <taxon>Pseudomonadati</taxon>
        <taxon>Pseudomonadota</taxon>
        <taxon>Gammaproteobacteria</taxon>
        <taxon>Aeromonadales</taxon>
        <taxon>Aeromonadaceae</taxon>
        <taxon>Oceanimonas</taxon>
    </lineage>
</organism>
<accession>A0AA50KQK6</accession>
<sequence length="158" mass="16886">MINKVSKSVKGKQQGLAVVEFAIVGSVVFLVLFAVMELGRLLYTWSVLNEVTRQAARIATVCSPDESVSVANSVASRLGGGVPGLTGSNVNIEYLTDSFIPVSGAELPYYVRAGIVNYRFEMILPMSVDLSMFSPNFSTVVRAESLGETPDGVVACFP</sequence>
<reference evidence="3 4" key="1">
    <citation type="submission" date="2023-02" db="EMBL/GenBank/DDBJ databases">
        <title>Complete genome sequence of a novel bacterium Oceanimonas sp. NTOU-MSR1 isolated from marine coast sediment.</title>
        <authorList>
            <person name="Yang H.-T."/>
            <person name="Chen Y.-L."/>
            <person name="Ho Y.-N."/>
        </authorList>
    </citation>
    <scope>NUCLEOTIDE SEQUENCE [LARGE SCALE GENOMIC DNA]</scope>
    <source>
        <strain evidence="3 4">NTOU-MSR1</strain>
    </source>
</reference>
<dbReference type="Proteomes" id="UP001223802">
    <property type="component" value="Chromosome"/>
</dbReference>
<proteinExistence type="predicted"/>
<protein>
    <submittedName>
        <fullName evidence="3">Pilus assembly protein</fullName>
    </submittedName>
</protein>
<gene>
    <name evidence="3" type="ORF">PU634_05870</name>
</gene>
<dbReference type="InterPro" id="IPR012495">
    <property type="entry name" value="TadE-like_dom"/>
</dbReference>
<evidence type="ECO:0000313" key="3">
    <source>
        <dbReference type="EMBL" id="WMC11893.1"/>
    </source>
</evidence>
<keyword evidence="1" id="KW-0812">Transmembrane</keyword>
<dbReference type="KEGG" id="ope:PU634_05870"/>
<name>A0AA50KQK6_9GAMM</name>
<dbReference type="EMBL" id="CP118224">
    <property type="protein sequence ID" value="WMC11893.1"/>
    <property type="molecule type" value="Genomic_DNA"/>
</dbReference>
<dbReference type="RefSeq" id="WP_306763130.1">
    <property type="nucleotide sequence ID" value="NZ_CP118224.1"/>
</dbReference>
<evidence type="ECO:0000313" key="4">
    <source>
        <dbReference type="Proteomes" id="UP001223802"/>
    </source>
</evidence>
<evidence type="ECO:0000256" key="1">
    <source>
        <dbReference type="SAM" id="Phobius"/>
    </source>
</evidence>
<keyword evidence="1" id="KW-1133">Transmembrane helix</keyword>
<evidence type="ECO:0000259" key="2">
    <source>
        <dbReference type="Pfam" id="PF07811"/>
    </source>
</evidence>
<dbReference type="Pfam" id="PF07811">
    <property type="entry name" value="TadE"/>
    <property type="match status" value="1"/>
</dbReference>
<feature type="domain" description="TadE-like" evidence="2">
    <location>
        <begin position="15"/>
        <end position="57"/>
    </location>
</feature>
<dbReference type="AlphaFoldDB" id="A0AA50KQK6"/>
<keyword evidence="4" id="KW-1185">Reference proteome</keyword>
<feature type="transmembrane region" description="Helical" evidence="1">
    <location>
        <begin position="21"/>
        <end position="43"/>
    </location>
</feature>
<keyword evidence="1" id="KW-0472">Membrane</keyword>